<dbReference type="InterPro" id="IPR039420">
    <property type="entry name" value="WalR-like"/>
</dbReference>
<dbReference type="InterPro" id="IPR036388">
    <property type="entry name" value="WH-like_DNA-bd_sf"/>
</dbReference>
<evidence type="ECO:0000256" key="6">
    <source>
        <dbReference type="ARBA" id="ARBA00023163"/>
    </source>
</evidence>
<reference evidence="12 13" key="1">
    <citation type="journal article" date="2009" name="J. Bacteriol.">
        <title>Complete and draft genome sequences of six members of the Aquificales.</title>
        <authorList>
            <person name="Reysenbach A.L."/>
            <person name="Hamamura N."/>
            <person name="Podar M."/>
            <person name="Griffiths E."/>
            <person name="Ferreira S."/>
            <person name="Hochstein R."/>
            <person name="Heidelberg J."/>
            <person name="Johnson J."/>
            <person name="Mead D."/>
            <person name="Pohorille A."/>
            <person name="Sarmiento M."/>
            <person name="Schweighofer K."/>
            <person name="Seshadri R."/>
            <person name="Voytek M.A."/>
        </authorList>
    </citation>
    <scope>NUCLEOTIDE SEQUENCE [LARGE SCALE GENOMIC DNA]</scope>
    <source>
        <strain evidence="13">DSM 14350 / EX-H1</strain>
    </source>
</reference>
<dbReference type="AlphaFoldDB" id="C0QRZ9"/>
<dbReference type="KEGG" id="pmx:PERMA_1679"/>
<evidence type="ECO:0000256" key="9">
    <source>
        <dbReference type="PROSITE-ProRule" id="PRU01091"/>
    </source>
</evidence>
<dbReference type="InterPro" id="IPR016032">
    <property type="entry name" value="Sig_transdc_resp-reg_C-effctor"/>
</dbReference>
<dbReference type="eggNOG" id="COG0745">
    <property type="taxonomic scope" value="Bacteria"/>
</dbReference>
<keyword evidence="13" id="KW-1185">Reference proteome</keyword>
<accession>C0QRZ9</accession>
<dbReference type="PaxDb" id="123214-PERMA_1679"/>
<name>C0QRZ9_PERMH</name>
<dbReference type="HOGENOM" id="CLU_000445_30_4_0"/>
<feature type="DNA-binding region" description="OmpR/PhoB-type" evidence="9">
    <location>
        <begin position="129"/>
        <end position="225"/>
    </location>
</feature>
<feature type="modified residue" description="4-aspartylphosphate" evidence="8">
    <location>
        <position position="52"/>
    </location>
</feature>
<dbReference type="InterPro" id="IPR001789">
    <property type="entry name" value="Sig_transdc_resp-reg_receiver"/>
</dbReference>
<dbReference type="Gene3D" id="1.10.10.10">
    <property type="entry name" value="Winged helix-like DNA-binding domain superfamily/Winged helix DNA-binding domain"/>
    <property type="match status" value="1"/>
</dbReference>
<proteinExistence type="predicted"/>
<evidence type="ECO:0000256" key="2">
    <source>
        <dbReference type="ARBA" id="ARBA00022553"/>
    </source>
</evidence>
<evidence type="ECO:0000259" key="10">
    <source>
        <dbReference type="PROSITE" id="PS50110"/>
    </source>
</evidence>
<dbReference type="GO" id="GO:0000976">
    <property type="term" value="F:transcription cis-regulatory region binding"/>
    <property type="evidence" value="ECO:0007669"/>
    <property type="project" value="TreeGrafter"/>
</dbReference>
<protein>
    <recommendedName>
        <fullName evidence="1">Phosphate regulon transcriptional regulatory protein PhoB</fullName>
    </recommendedName>
</protein>
<keyword evidence="2 8" id="KW-0597">Phosphoprotein</keyword>
<dbReference type="Proteomes" id="UP000001366">
    <property type="component" value="Chromosome"/>
</dbReference>
<dbReference type="RefSeq" id="WP_012676958.1">
    <property type="nucleotide sequence ID" value="NC_012440.1"/>
</dbReference>
<dbReference type="STRING" id="123214.PERMA_1679"/>
<dbReference type="FunFam" id="3.40.50.2300:FF:000001">
    <property type="entry name" value="DNA-binding response regulator PhoB"/>
    <property type="match status" value="1"/>
</dbReference>
<dbReference type="PROSITE" id="PS50110">
    <property type="entry name" value="RESPONSE_REGULATORY"/>
    <property type="match status" value="1"/>
</dbReference>
<dbReference type="OrthoDB" id="9790454at2"/>
<dbReference type="SMART" id="SM00862">
    <property type="entry name" value="Trans_reg_C"/>
    <property type="match status" value="1"/>
</dbReference>
<dbReference type="InterPro" id="IPR011006">
    <property type="entry name" value="CheY-like_superfamily"/>
</dbReference>
<dbReference type="GO" id="GO:0032993">
    <property type="term" value="C:protein-DNA complex"/>
    <property type="evidence" value="ECO:0007669"/>
    <property type="project" value="TreeGrafter"/>
</dbReference>
<dbReference type="PROSITE" id="PS51755">
    <property type="entry name" value="OMPR_PHOB"/>
    <property type="match status" value="1"/>
</dbReference>
<dbReference type="SUPFAM" id="SSF52172">
    <property type="entry name" value="CheY-like"/>
    <property type="match status" value="1"/>
</dbReference>
<feature type="domain" description="Response regulatory" evidence="10">
    <location>
        <begin position="3"/>
        <end position="119"/>
    </location>
</feature>
<evidence type="ECO:0000256" key="5">
    <source>
        <dbReference type="ARBA" id="ARBA00023125"/>
    </source>
</evidence>
<evidence type="ECO:0000256" key="4">
    <source>
        <dbReference type="ARBA" id="ARBA00023015"/>
    </source>
</evidence>
<evidence type="ECO:0000313" key="12">
    <source>
        <dbReference type="EMBL" id="ACO04722.1"/>
    </source>
</evidence>
<dbReference type="GO" id="GO:0006355">
    <property type="term" value="P:regulation of DNA-templated transcription"/>
    <property type="evidence" value="ECO:0007669"/>
    <property type="project" value="InterPro"/>
</dbReference>
<keyword evidence="4" id="KW-0805">Transcription regulation</keyword>
<dbReference type="PANTHER" id="PTHR48111">
    <property type="entry name" value="REGULATOR OF RPOS"/>
    <property type="match status" value="1"/>
</dbReference>
<feature type="domain" description="OmpR/PhoB-type" evidence="11">
    <location>
        <begin position="129"/>
        <end position="225"/>
    </location>
</feature>
<dbReference type="SMART" id="SM00448">
    <property type="entry name" value="REC"/>
    <property type="match status" value="1"/>
</dbReference>
<evidence type="ECO:0000256" key="8">
    <source>
        <dbReference type="PROSITE-ProRule" id="PRU00169"/>
    </source>
</evidence>
<evidence type="ECO:0000256" key="7">
    <source>
        <dbReference type="ARBA" id="ARBA00024735"/>
    </source>
</evidence>
<dbReference type="Pfam" id="PF00486">
    <property type="entry name" value="Trans_reg_C"/>
    <property type="match status" value="1"/>
</dbReference>
<keyword evidence="6" id="KW-0804">Transcription</keyword>
<evidence type="ECO:0000256" key="1">
    <source>
        <dbReference type="ARBA" id="ARBA00013332"/>
    </source>
</evidence>
<dbReference type="Gene3D" id="3.40.50.2300">
    <property type="match status" value="1"/>
</dbReference>
<evidence type="ECO:0000313" key="13">
    <source>
        <dbReference type="Proteomes" id="UP000001366"/>
    </source>
</evidence>
<evidence type="ECO:0000256" key="3">
    <source>
        <dbReference type="ARBA" id="ARBA00023012"/>
    </source>
</evidence>
<gene>
    <name evidence="12" type="ordered locus">PERMA_1679</name>
</gene>
<keyword evidence="3" id="KW-0902">Two-component regulatory system</keyword>
<dbReference type="Pfam" id="PF00072">
    <property type="entry name" value="Response_reg"/>
    <property type="match status" value="1"/>
</dbReference>
<dbReference type="Gene3D" id="6.10.250.690">
    <property type="match status" value="1"/>
</dbReference>
<evidence type="ECO:0000259" key="11">
    <source>
        <dbReference type="PROSITE" id="PS51755"/>
    </source>
</evidence>
<dbReference type="FunFam" id="1.10.10.10:FF:000018">
    <property type="entry name" value="DNA-binding response regulator ResD"/>
    <property type="match status" value="1"/>
</dbReference>
<sequence length="228" mass="26301">MSLIYVVEDDEDINELLVYNLKKEGFSVRSFLNSKEAYRNIKSDYPDLIVLDIMLPDMDGLEFCKLLKSDKDTEEIPIIMLTAKSTEIDKIVGLELGADDYVTKPFSIRELIARIKAVLKRSKRSFKKDKIIRIKDLEIDPLKIEVRIDGKNIDLTAKEFKLLLLLINAEGKVLTRDQILSSVWENDLDVFDRTIDVHIKKLRDKLGIYGRCIKTVRGAGYKWECEGD</sequence>
<dbReference type="GO" id="GO:0000156">
    <property type="term" value="F:phosphorelay response regulator activity"/>
    <property type="evidence" value="ECO:0007669"/>
    <property type="project" value="TreeGrafter"/>
</dbReference>
<dbReference type="GO" id="GO:0005829">
    <property type="term" value="C:cytosol"/>
    <property type="evidence" value="ECO:0007669"/>
    <property type="project" value="TreeGrafter"/>
</dbReference>
<dbReference type="SUPFAM" id="SSF46894">
    <property type="entry name" value="C-terminal effector domain of the bipartite response regulators"/>
    <property type="match status" value="1"/>
</dbReference>
<keyword evidence="5 9" id="KW-0238">DNA-binding</keyword>
<dbReference type="PANTHER" id="PTHR48111:SF40">
    <property type="entry name" value="PHOSPHATE REGULON TRANSCRIPTIONAL REGULATORY PROTEIN PHOB"/>
    <property type="match status" value="1"/>
</dbReference>
<dbReference type="CDD" id="cd00383">
    <property type="entry name" value="trans_reg_C"/>
    <property type="match status" value="1"/>
</dbReference>
<dbReference type="InterPro" id="IPR001867">
    <property type="entry name" value="OmpR/PhoB-type_DNA-bd"/>
</dbReference>
<dbReference type="EMBL" id="CP001230">
    <property type="protein sequence ID" value="ACO04722.1"/>
    <property type="molecule type" value="Genomic_DNA"/>
</dbReference>
<organism evidence="12 13">
    <name type="scientific">Persephonella marina (strain DSM 14350 / EX-H1)</name>
    <dbReference type="NCBI Taxonomy" id="123214"/>
    <lineage>
        <taxon>Bacteria</taxon>
        <taxon>Pseudomonadati</taxon>
        <taxon>Aquificota</taxon>
        <taxon>Aquificia</taxon>
        <taxon>Aquificales</taxon>
        <taxon>Hydrogenothermaceae</taxon>
        <taxon>Persephonella</taxon>
    </lineage>
</organism>
<comment type="function">
    <text evidence="7">This protein is a positive regulator for the phosphate regulon. Transcription of this operon is positively regulated by PhoB and PhoR when phosphate is limited.</text>
</comment>